<dbReference type="AlphaFoldDB" id="A0A834MN47"/>
<comment type="caution">
    <text evidence="1">The sequence shown here is derived from an EMBL/GenBank/DDBJ whole genome shotgun (WGS) entry which is preliminary data.</text>
</comment>
<proteinExistence type="predicted"/>
<keyword evidence="2" id="KW-1185">Reference proteome</keyword>
<dbReference type="EMBL" id="JAACXV010000061">
    <property type="protein sequence ID" value="KAF7285089.1"/>
    <property type="molecule type" value="Genomic_DNA"/>
</dbReference>
<evidence type="ECO:0000313" key="1">
    <source>
        <dbReference type="EMBL" id="KAF7285089.1"/>
    </source>
</evidence>
<dbReference type="Proteomes" id="UP000625711">
    <property type="component" value="Unassembled WGS sequence"/>
</dbReference>
<evidence type="ECO:0000313" key="2">
    <source>
        <dbReference type="Proteomes" id="UP000625711"/>
    </source>
</evidence>
<organism evidence="1 2">
    <name type="scientific">Rhynchophorus ferrugineus</name>
    <name type="common">Red palm weevil</name>
    <name type="synonym">Curculio ferrugineus</name>
    <dbReference type="NCBI Taxonomy" id="354439"/>
    <lineage>
        <taxon>Eukaryota</taxon>
        <taxon>Metazoa</taxon>
        <taxon>Ecdysozoa</taxon>
        <taxon>Arthropoda</taxon>
        <taxon>Hexapoda</taxon>
        <taxon>Insecta</taxon>
        <taxon>Pterygota</taxon>
        <taxon>Neoptera</taxon>
        <taxon>Endopterygota</taxon>
        <taxon>Coleoptera</taxon>
        <taxon>Polyphaga</taxon>
        <taxon>Cucujiformia</taxon>
        <taxon>Curculionidae</taxon>
        <taxon>Dryophthorinae</taxon>
        <taxon>Rhynchophorus</taxon>
    </lineage>
</organism>
<protein>
    <submittedName>
        <fullName evidence="1">Uncharacterized protein</fullName>
    </submittedName>
</protein>
<name>A0A834MN47_RHYFE</name>
<reference evidence="1" key="1">
    <citation type="submission" date="2020-08" db="EMBL/GenBank/DDBJ databases">
        <title>Genome sequencing and assembly of the red palm weevil Rhynchophorus ferrugineus.</title>
        <authorList>
            <person name="Dias G.B."/>
            <person name="Bergman C.M."/>
            <person name="Manee M."/>
        </authorList>
    </citation>
    <scope>NUCLEOTIDE SEQUENCE</scope>
    <source>
        <strain evidence="1">AA-2017</strain>
        <tissue evidence="1">Whole larva</tissue>
    </source>
</reference>
<sequence length="108" mass="12320">MFQTKITVNNWNPKRSAKTPGWFFPYKPQFLRTKSTEIQKTLRTGRASLIRTDISVVDLSRAVAGEKGLSALRLSARFFHPDRRTHIVSYLGGSGREEGKKARTGRRK</sequence>
<gene>
    <name evidence="1" type="ORF">GWI33_011940</name>
</gene>
<accession>A0A834MN47</accession>